<dbReference type="GO" id="GO:0005829">
    <property type="term" value="C:cytosol"/>
    <property type="evidence" value="ECO:0007669"/>
    <property type="project" value="TreeGrafter"/>
</dbReference>
<dbReference type="RefSeq" id="WP_304142815.1">
    <property type="nucleotide sequence ID" value="NZ_JAOAIE010000014.1"/>
</dbReference>
<dbReference type="Pfam" id="PF00294">
    <property type="entry name" value="PfkB"/>
    <property type="match status" value="1"/>
</dbReference>
<proteinExistence type="predicted"/>
<name>A0A7V2ZJQ9_9BACT</name>
<dbReference type="PROSITE" id="PS00584">
    <property type="entry name" value="PFKB_KINASES_2"/>
    <property type="match status" value="1"/>
</dbReference>
<dbReference type="InterPro" id="IPR011611">
    <property type="entry name" value="PfkB_dom"/>
</dbReference>
<accession>A0A7V2ZJQ9</accession>
<dbReference type="GO" id="GO:0016301">
    <property type="term" value="F:kinase activity"/>
    <property type="evidence" value="ECO:0007669"/>
    <property type="project" value="UniProtKB-KW"/>
</dbReference>
<dbReference type="AlphaFoldDB" id="A0A7V2ZJQ9"/>
<dbReference type="PANTHER" id="PTHR10584">
    <property type="entry name" value="SUGAR KINASE"/>
    <property type="match status" value="1"/>
</dbReference>
<dbReference type="InterPro" id="IPR002173">
    <property type="entry name" value="Carboh/pur_kinase_PfkB_CS"/>
</dbReference>
<evidence type="ECO:0000256" key="1">
    <source>
        <dbReference type="ARBA" id="ARBA00022679"/>
    </source>
</evidence>
<keyword evidence="1" id="KW-0808">Transferase</keyword>
<reference evidence="4" key="1">
    <citation type="journal article" date="2020" name="mSystems">
        <title>Genome- and Community-Level Interaction Insights into Carbon Utilization and Element Cycling Functions of Hydrothermarchaeota in Hydrothermal Sediment.</title>
        <authorList>
            <person name="Zhou Z."/>
            <person name="Liu Y."/>
            <person name="Xu W."/>
            <person name="Pan J."/>
            <person name="Luo Z.H."/>
            <person name="Li M."/>
        </authorList>
    </citation>
    <scope>NUCLEOTIDE SEQUENCE [LARGE SCALE GENOMIC DNA]</scope>
    <source>
        <strain evidence="4">SpSt-479</strain>
    </source>
</reference>
<comment type="caution">
    <text evidence="4">The sequence shown here is derived from an EMBL/GenBank/DDBJ whole genome shotgun (WGS) entry which is preliminary data.</text>
</comment>
<evidence type="ECO:0000256" key="2">
    <source>
        <dbReference type="ARBA" id="ARBA00022777"/>
    </source>
</evidence>
<organism evidence="4">
    <name type="scientific">Ignavibacterium album</name>
    <dbReference type="NCBI Taxonomy" id="591197"/>
    <lineage>
        <taxon>Bacteria</taxon>
        <taxon>Pseudomonadati</taxon>
        <taxon>Ignavibacteriota</taxon>
        <taxon>Ignavibacteria</taxon>
        <taxon>Ignavibacteriales</taxon>
        <taxon>Ignavibacteriaceae</taxon>
        <taxon>Ignavibacterium</taxon>
    </lineage>
</organism>
<dbReference type="PANTHER" id="PTHR10584:SF166">
    <property type="entry name" value="RIBOKINASE"/>
    <property type="match status" value="1"/>
</dbReference>
<dbReference type="Gene3D" id="3.40.1190.20">
    <property type="match status" value="1"/>
</dbReference>
<evidence type="ECO:0000313" key="4">
    <source>
        <dbReference type="EMBL" id="HFI91103.1"/>
    </source>
</evidence>
<dbReference type="SUPFAM" id="SSF53613">
    <property type="entry name" value="Ribokinase-like"/>
    <property type="match status" value="1"/>
</dbReference>
<sequence>MGLLVVGSLGLDTVATPFDKIENALGGSATYISLAASYFSGPIRLVGVVGSDFPHEYIEMMSNHNIDLEGLQIVEGGKTFRWSGKYHYDLNVRDTLFTELNVFEKFDPIIPENARKSKFICLGNIDPVLQSKVLDQMENPQFVVCDTMNYWIEGKKKELLELLPRVNVLIINDSEARLLAHEPNLIKAAKLIRNMGPEILIIKKGEHGALLFAEETIFSAPAFPLESIFDPTGAGDSFAGGFIGYLFKTRDLSPESLKRAVIYGSTMASFCVEKFSTKGLEDLSYLQIQDRFRQFMYLSRFDEE</sequence>
<keyword evidence="2 4" id="KW-0418">Kinase</keyword>
<evidence type="ECO:0000259" key="3">
    <source>
        <dbReference type="Pfam" id="PF00294"/>
    </source>
</evidence>
<dbReference type="InterPro" id="IPR029056">
    <property type="entry name" value="Ribokinase-like"/>
</dbReference>
<protein>
    <submittedName>
        <fullName evidence="4">Sugar kinase</fullName>
    </submittedName>
</protein>
<gene>
    <name evidence="4" type="ORF">ENS31_06160</name>
</gene>
<feature type="domain" description="Carbohydrate kinase PfkB" evidence="3">
    <location>
        <begin position="19"/>
        <end position="278"/>
    </location>
</feature>
<dbReference type="EMBL" id="DSUJ01000008">
    <property type="protein sequence ID" value="HFI91103.1"/>
    <property type="molecule type" value="Genomic_DNA"/>
</dbReference>